<proteinExistence type="predicted"/>
<evidence type="ECO:0000313" key="2">
    <source>
        <dbReference type="Proteomes" id="UP000232688"/>
    </source>
</evidence>
<gene>
    <name evidence="1" type="ORF">RhiirA1_468946</name>
</gene>
<reference evidence="1 2" key="2">
    <citation type="submission" date="2017-10" db="EMBL/GenBank/DDBJ databases">
        <title>Genome analyses suggest a sexual origin of heterokaryosis in a supposedly ancient asexual fungus.</title>
        <authorList>
            <person name="Corradi N."/>
            <person name="Sedzielewska K."/>
            <person name="Noel J."/>
            <person name="Charron P."/>
            <person name="Farinelli L."/>
            <person name="Marton T."/>
            <person name="Kruger M."/>
            <person name="Pelin A."/>
            <person name="Brachmann A."/>
            <person name="Corradi N."/>
        </authorList>
    </citation>
    <scope>NUCLEOTIDE SEQUENCE [LARGE SCALE GENOMIC DNA]</scope>
    <source>
        <strain evidence="1 2">A1</strain>
    </source>
</reference>
<reference evidence="1 2" key="1">
    <citation type="submission" date="2017-10" db="EMBL/GenBank/DDBJ databases">
        <title>Extensive intraspecific genome diversity in a model arbuscular mycorrhizal fungus.</title>
        <authorList>
            <person name="Chen E.C.H."/>
            <person name="Morin E."/>
            <person name="Baudet D."/>
            <person name="Noel J."/>
            <person name="Ndikumana S."/>
            <person name="Charron P."/>
            <person name="St-Onge C."/>
            <person name="Giorgi J."/>
            <person name="Grigoriev I.V."/>
            <person name="Roux C."/>
            <person name="Martin F.M."/>
            <person name="Corradi N."/>
        </authorList>
    </citation>
    <scope>NUCLEOTIDE SEQUENCE [LARGE SCALE GENOMIC DNA]</scope>
    <source>
        <strain evidence="1 2">A1</strain>
    </source>
</reference>
<organism evidence="1 2">
    <name type="scientific">Rhizophagus irregularis</name>
    <dbReference type="NCBI Taxonomy" id="588596"/>
    <lineage>
        <taxon>Eukaryota</taxon>
        <taxon>Fungi</taxon>
        <taxon>Fungi incertae sedis</taxon>
        <taxon>Mucoromycota</taxon>
        <taxon>Glomeromycotina</taxon>
        <taxon>Glomeromycetes</taxon>
        <taxon>Glomerales</taxon>
        <taxon>Glomeraceae</taxon>
        <taxon>Rhizophagus</taxon>
    </lineage>
</organism>
<dbReference type="EMBL" id="LLXH01001263">
    <property type="protein sequence ID" value="PKC59778.1"/>
    <property type="molecule type" value="Genomic_DNA"/>
</dbReference>
<dbReference type="AlphaFoldDB" id="A0A2N0R8Z0"/>
<dbReference type="VEuPathDB" id="FungiDB:FUN_004220"/>
<protein>
    <recommendedName>
        <fullName evidence="3">F-box domain-containing protein</fullName>
    </recommendedName>
</protein>
<name>A0A2N0R8Z0_9GLOM</name>
<dbReference type="Proteomes" id="UP000232688">
    <property type="component" value="Unassembled WGS sequence"/>
</dbReference>
<evidence type="ECO:0000313" key="1">
    <source>
        <dbReference type="EMBL" id="PKC59778.1"/>
    </source>
</evidence>
<evidence type="ECO:0008006" key="3">
    <source>
        <dbReference type="Google" id="ProtNLM"/>
    </source>
</evidence>
<comment type="caution">
    <text evidence="1">The sequence shown here is derived from an EMBL/GenBank/DDBJ whole genome shotgun (WGS) entry which is preliminary data.</text>
</comment>
<accession>A0A2N0R8Z0</accession>
<sequence length="510" mass="59992">MTCSKIFSGDLPELTYKIINYLQNDYSTLHSCILVNRLWCRLAIPLLWENPFSIGTGNYNFIKIYLNNLDDDLKTKLNEYKIINNSLPSNLLFNYLKFLKFLNINTFILYVEKWFEVAIKKNTVARPNNLTDICVPLFKIFIENEINLYTLEINVSGYRNFDLTCFDKILELILKNTNFILNISNLNLYVSDYFGNIGAKNLLSQIINLHKNLKKILICYCNLPIYQSLLISKDSNCSNTLNKIIFYCVNFKFITYLDKIFEQLNALESVHIIYCSFLNNSFIQQIINLTKPLKLKSLFMNDEKSESNTDESLLLLLQKSGCYLENIEFGNSCKLELEQQIFESVINYFKNIKYLRFDSQIAFQISSLTENIKHNLNYLSINDDPSSVKIRKNSTLLQDLGRALPSKLEYLSLNLFIKVNDFMIFLEDSQDIVINKLIIIQRGWDDILHYIKEYIMKEKRIKYLAFMKLKNSIELYDLKNEVKEFKLHNIIVQNYVKLYINAHDFIVNTD</sequence>
<dbReference type="VEuPathDB" id="FungiDB:RhiirA1_468946"/>